<reference evidence="1" key="1">
    <citation type="submission" date="2006-10" db="EMBL/GenBank/DDBJ databases">
        <title>Complete sequence of Solibacter usitatus Ellin6076.</title>
        <authorList>
            <consortium name="US DOE Joint Genome Institute"/>
            <person name="Copeland A."/>
            <person name="Lucas S."/>
            <person name="Lapidus A."/>
            <person name="Barry K."/>
            <person name="Detter J.C."/>
            <person name="Glavina del Rio T."/>
            <person name="Hammon N."/>
            <person name="Israni S."/>
            <person name="Dalin E."/>
            <person name="Tice H."/>
            <person name="Pitluck S."/>
            <person name="Thompson L.S."/>
            <person name="Brettin T."/>
            <person name="Bruce D."/>
            <person name="Han C."/>
            <person name="Tapia R."/>
            <person name="Gilna P."/>
            <person name="Schmutz J."/>
            <person name="Larimer F."/>
            <person name="Land M."/>
            <person name="Hauser L."/>
            <person name="Kyrpides N."/>
            <person name="Mikhailova N."/>
            <person name="Janssen P.H."/>
            <person name="Kuske C.R."/>
            <person name="Richardson P."/>
        </authorList>
    </citation>
    <scope>NUCLEOTIDE SEQUENCE</scope>
    <source>
        <strain evidence="1">Ellin6076</strain>
    </source>
</reference>
<protein>
    <submittedName>
        <fullName evidence="1">Uncharacterized protein</fullName>
    </submittedName>
</protein>
<accession>Q01WC8</accession>
<dbReference type="STRING" id="234267.Acid_5082"/>
<proteinExistence type="predicted"/>
<dbReference type="EMBL" id="CP000473">
    <property type="protein sequence ID" value="ABJ86037.1"/>
    <property type="molecule type" value="Genomic_DNA"/>
</dbReference>
<name>Q01WC8_SOLUE</name>
<evidence type="ECO:0000313" key="1">
    <source>
        <dbReference type="EMBL" id="ABJ86037.1"/>
    </source>
</evidence>
<sequence length="112" mass="12311">MTRKNANPHVSIVLAGLLATRSLIRNTMSIVYNAKYPSQKERNKAVMGYLVSIGVPKTLTFDDLANLLEVVFDDNTKTKGTGVFPISLDYDQDNCEYTLLIAGAADLDNQEA</sequence>
<dbReference type="InParanoid" id="Q01WC8"/>
<gene>
    <name evidence="1" type="ordered locus">Acid_5082</name>
</gene>
<dbReference type="KEGG" id="sus:Acid_5082"/>
<organism evidence="1">
    <name type="scientific">Solibacter usitatus (strain Ellin6076)</name>
    <dbReference type="NCBI Taxonomy" id="234267"/>
    <lineage>
        <taxon>Bacteria</taxon>
        <taxon>Pseudomonadati</taxon>
        <taxon>Acidobacteriota</taxon>
        <taxon>Terriglobia</taxon>
        <taxon>Bryobacterales</taxon>
        <taxon>Solibacteraceae</taxon>
        <taxon>Candidatus Solibacter</taxon>
    </lineage>
</organism>
<dbReference type="AlphaFoldDB" id="Q01WC8"/>
<dbReference type="HOGENOM" id="CLU_2144191_0_0_0"/>